<evidence type="ECO:0000256" key="10">
    <source>
        <dbReference type="ARBA" id="ARBA00033270"/>
    </source>
</evidence>
<dbReference type="EC" id="2.4.99.28" evidence="14"/>
<evidence type="ECO:0000256" key="12">
    <source>
        <dbReference type="ARBA" id="ARBA00041185"/>
    </source>
</evidence>
<keyword evidence="3" id="KW-0808">Transferase</keyword>
<evidence type="ECO:0000313" key="19">
    <source>
        <dbReference type="EMBL" id="HIZ79605.1"/>
    </source>
</evidence>
<proteinExistence type="inferred from homology"/>
<dbReference type="GO" id="GO:0015648">
    <property type="term" value="F:lipid-linked peptidoglycan transporter activity"/>
    <property type="evidence" value="ECO:0007669"/>
    <property type="project" value="TreeGrafter"/>
</dbReference>
<dbReference type="GO" id="GO:0009252">
    <property type="term" value="P:peptidoglycan biosynthetic process"/>
    <property type="evidence" value="ECO:0007669"/>
    <property type="project" value="UniProtKB-KW"/>
</dbReference>
<comment type="subcellular location">
    <subcellularLocation>
        <location evidence="1">Membrane</location>
        <topology evidence="1">Multi-pass membrane protein</topology>
    </subcellularLocation>
</comment>
<feature type="transmembrane region" description="Helical" evidence="18">
    <location>
        <begin position="204"/>
        <end position="226"/>
    </location>
</feature>
<evidence type="ECO:0000256" key="11">
    <source>
        <dbReference type="ARBA" id="ARBA00038053"/>
    </source>
</evidence>
<feature type="transmembrane region" description="Helical" evidence="18">
    <location>
        <begin position="28"/>
        <end position="51"/>
    </location>
</feature>
<evidence type="ECO:0000256" key="9">
    <source>
        <dbReference type="ARBA" id="ARBA00032370"/>
    </source>
</evidence>
<evidence type="ECO:0000256" key="18">
    <source>
        <dbReference type="SAM" id="Phobius"/>
    </source>
</evidence>
<accession>A0A9D2GI63</accession>
<feature type="non-terminal residue" evidence="19">
    <location>
        <position position="287"/>
    </location>
</feature>
<dbReference type="GO" id="GO:0008360">
    <property type="term" value="P:regulation of cell shape"/>
    <property type="evidence" value="ECO:0007669"/>
    <property type="project" value="UniProtKB-KW"/>
</dbReference>
<evidence type="ECO:0000313" key="20">
    <source>
        <dbReference type="Proteomes" id="UP000824101"/>
    </source>
</evidence>
<dbReference type="Pfam" id="PF01098">
    <property type="entry name" value="FTSW_RODA_SPOVE"/>
    <property type="match status" value="1"/>
</dbReference>
<dbReference type="EMBL" id="DXBC01000118">
    <property type="protein sequence ID" value="HIZ79605.1"/>
    <property type="molecule type" value="Genomic_DNA"/>
</dbReference>
<comment type="catalytic activity">
    <reaction evidence="15">
        <text>[GlcNAc-(1-&gt;4)-Mur2Ac(oyl-L-Ala-gamma-D-Glu-L-Lys-D-Ala-D-Ala)](n)-di-trans,octa-cis-undecaprenyl diphosphate + beta-D-GlcNAc-(1-&gt;4)-Mur2Ac(oyl-L-Ala-gamma-D-Glu-L-Lys-D-Ala-D-Ala)-di-trans,octa-cis-undecaprenyl diphosphate = [GlcNAc-(1-&gt;4)-Mur2Ac(oyl-L-Ala-gamma-D-Glu-L-Lys-D-Ala-D-Ala)](n+1)-di-trans,octa-cis-undecaprenyl diphosphate + di-trans,octa-cis-undecaprenyl diphosphate + H(+)</text>
        <dbReference type="Rhea" id="RHEA:23708"/>
        <dbReference type="Rhea" id="RHEA-COMP:9602"/>
        <dbReference type="Rhea" id="RHEA-COMP:9603"/>
        <dbReference type="ChEBI" id="CHEBI:15378"/>
        <dbReference type="ChEBI" id="CHEBI:58405"/>
        <dbReference type="ChEBI" id="CHEBI:60033"/>
        <dbReference type="ChEBI" id="CHEBI:78435"/>
        <dbReference type="EC" id="2.4.99.28"/>
    </reaction>
</comment>
<protein>
    <recommendedName>
        <fullName evidence="12">Probable peptidoglycan glycosyltransferase FtsW</fullName>
        <ecNumber evidence="14">2.4.99.28</ecNumber>
    </recommendedName>
    <alternativeName>
        <fullName evidence="13">Cell division protein FtsW</fullName>
    </alternativeName>
    <alternativeName>
        <fullName evidence="10">Cell wall polymerase</fullName>
    </alternativeName>
    <alternativeName>
        <fullName evidence="9">Peptidoglycan polymerase</fullName>
    </alternativeName>
</protein>
<keyword evidence="7 18" id="KW-1133">Transmembrane helix</keyword>
<keyword evidence="4 18" id="KW-0812">Transmembrane</keyword>
<evidence type="ECO:0000256" key="4">
    <source>
        <dbReference type="ARBA" id="ARBA00022692"/>
    </source>
</evidence>
<dbReference type="GO" id="GO:0032153">
    <property type="term" value="C:cell division site"/>
    <property type="evidence" value="ECO:0007669"/>
    <property type="project" value="TreeGrafter"/>
</dbReference>
<evidence type="ECO:0000256" key="6">
    <source>
        <dbReference type="ARBA" id="ARBA00022984"/>
    </source>
</evidence>
<evidence type="ECO:0000256" key="17">
    <source>
        <dbReference type="SAM" id="MobiDB-lite"/>
    </source>
</evidence>
<sequence>MAGRQQQMRQEERPPQAQPRKKKRVRRFYNYSLLFTVIFVTVFGLIMIYSASSYTAQLMYGDAGYFMKRQALIAAGGFLVMIVISKINYHIFAKFAFLAYAMSYVLMIAVSFFGRVVNGKRRWLGIGPFSFQPTEFVKVALIVTLAVVITRMGGQINRLKNMVKVAAMALPLALMVAANNLSSGIIICGIVFVMLFVATKKKLIFGACVGAAGVVYCFAGQIGHALEAIGLLQSYQLERINVWLNPEAYAQEGGFQVLQGLYAIGSGGLLGKGLGESIQKMGFLPES</sequence>
<evidence type="ECO:0000256" key="16">
    <source>
        <dbReference type="ARBA" id="ARBA00049966"/>
    </source>
</evidence>
<evidence type="ECO:0000256" key="2">
    <source>
        <dbReference type="ARBA" id="ARBA00022676"/>
    </source>
</evidence>
<evidence type="ECO:0000256" key="13">
    <source>
        <dbReference type="ARBA" id="ARBA00041418"/>
    </source>
</evidence>
<dbReference type="AlphaFoldDB" id="A0A9D2GI63"/>
<organism evidence="19 20">
    <name type="scientific">Candidatus Lachnoclostridium stercorigallinarum</name>
    <dbReference type="NCBI Taxonomy" id="2838634"/>
    <lineage>
        <taxon>Bacteria</taxon>
        <taxon>Bacillati</taxon>
        <taxon>Bacillota</taxon>
        <taxon>Clostridia</taxon>
        <taxon>Lachnospirales</taxon>
        <taxon>Lachnospiraceae</taxon>
    </lineage>
</organism>
<dbReference type="Proteomes" id="UP000824101">
    <property type="component" value="Unassembled WGS sequence"/>
</dbReference>
<dbReference type="PANTHER" id="PTHR30474:SF2">
    <property type="entry name" value="PEPTIDOGLYCAN GLYCOSYLTRANSFERASE FTSW-RELATED"/>
    <property type="match status" value="1"/>
</dbReference>
<comment type="caution">
    <text evidence="19">The sequence shown here is derived from an EMBL/GenBank/DDBJ whole genome shotgun (WGS) entry which is preliminary data.</text>
</comment>
<comment type="similarity">
    <text evidence="11">Belongs to the SEDS family. FtsW subfamily.</text>
</comment>
<dbReference type="InterPro" id="IPR001182">
    <property type="entry name" value="FtsW/RodA"/>
</dbReference>
<dbReference type="GO" id="GO:0051301">
    <property type="term" value="P:cell division"/>
    <property type="evidence" value="ECO:0007669"/>
    <property type="project" value="InterPro"/>
</dbReference>
<evidence type="ECO:0000256" key="7">
    <source>
        <dbReference type="ARBA" id="ARBA00022989"/>
    </source>
</evidence>
<keyword evidence="2" id="KW-0328">Glycosyltransferase</keyword>
<evidence type="ECO:0000256" key="3">
    <source>
        <dbReference type="ARBA" id="ARBA00022679"/>
    </source>
</evidence>
<evidence type="ECO:0000256" key="5">
    <source>
        <dbReference type="ARBA" id="ARBA00022960"/>
    </source>
</evidence>
<evidence type="ECO:0000256" key="14">
    <source>
        <dbReference type="ARBA" id="ARBA00044770"/>
    </source>
</evidence>
<evidence type="ECO:0000256" key="8">
    <source>
        <dbReference type="ARBA" id="ARBA00023136"/>
    </source>
</evidence>
<keyword evidence="6" id="KW-0573">Peptidoglycan synthesis</keyword>
<gene>
    <name evidence="19" type="ORF">IAA17_07445</name>
</gene>
<feature type="transmembrane region" description="Helical" evidence="18">
    <location>
        <begin position="165"/>
        <end position="198"/>
    </location>
</feature>
<feature type="region of interest" description="Disordered" evidence="17">
    <location>
        <begin position="1"/>
        <end position="21"/>
    </location>
</feature>
<evidence type="ECO:0000256" key="1">
    <source>
        <dbReference type="ARBA" id="ARBA00004141"/>
    </source>
</evidence>
<feature type="transmembrane region" description="Helical" evidence="18">
    <location>
        <begin position="71"/>
        <end position="89"/>
    </location>
</feature>
<dbReference type="GO" id="GO:0008955">
    <property type="term" value="F:peptidoglycan glycosyltransferase activity"/>
    <property type="evidence" value="ECO:0007669"/>
    <property type="project" value="UniProtKB-EC"/>
</dbReference>
<keyword evidence="5" id="KW-0133">Cell shape</keyword>
<reference evidence="19" key="2">
    <citation type="submission" date="2021-04" db="EMBL/GenBank/DDBJ databases">
        <authorList>
            <person name="Gilroy R."/>
        </authorList>
    </citation>
    <scope>NUCLEOTIDE SEQUENCE</scope>
    <source>
        <strain evidence="19">ChiBcec1-1093</strain>
    </source>
</reference>
<name>A0A9D2GI63_9FIRM</name>
<comment type="function">
    <text evidence="16">Peptidoglycan polymerase that is essential for cell division.</text>
</comment>
<feature type="transmembrane region" description="Helical" evidence="18">
    <location>
        <begin position="96"/>
        <end position="116"/>
    </location>
</feature>
<keyword evidence="8 18" id="KW-0472">Membrane</keyword>
<evidence type="ECO:0000256" key="15">
    <source>
        <dbReference type="ARBA" id="ARBA00049902"/>
    </source>
</evidence>
<dbReference type="PANTHER" id="PTHR30474">
    <property type="entry name" value="CELL CYCLE PROTEIN"/>
    <property type="match status" value="1"/>
</dbReference>
<reference evidence="19" key="1">
    <citation type="journal article" date="2021" name="PeerJ">
        <title>Extensive microbial diversity within the chicken gut microbiome revealed by metagenomics and culture.</title>
        <authorList>
            <person name="Gilroy R."/>
            <person name="Ravi A."/>
            <person name="Getino M."/>
            <person name="Pursley I."/>
            <person name="Horton D.L."/>
            <person name="Alikhan N.F."/>
            <person name="Baker D."/>
            <person name="Gharbi K."/>
            <person name="Hall N."/>
            <person name="Watson M."/>
            <person name="Adriaenssens E.M."/>
            <person name="Foster-Nyarko E."/>
            <person name="Jarju S."/>
            <person name="Secka A."/>
            <person name="Antonio M."/>
            <person name="Oren A."/>
            <person name="Chaudhuri R.R."/>
            <person name="La Ragione R."/>
            <person name="Hildebrand F."/>
            <person name="Pallen M.J."/>
        </authorList>
    </citation>
    <scope>NUCLEOTIDE SEQUENCE</scope>
    <source>
        <strain evidence="19">ChiBcec1-1093</strain>
    </source>
</reference>
<dbReference type="GO" id="GO:0005886">
    <property type="term" value="C:plasma membrane"/>
    <property type="evidence" value="ECO:0007669"/>
    <property type="project" value="TreeGrafter"/>
</dbReference>